<dbReference type="Proteomes" id="UP001254848">
    <property type="component" value="Unassembled WGS sequence"/>
</dbReference>
<reference evidence="2 3" key="1">
    <citation type="submission" date="2023-07" db="EMBL/GenBank/DDBJ databases">
        <title>The novel representative of Negativicutes class, Anaeroselena agilis gen. nov. sp. nov.</title>
        <authorList>
            <person name="Prokofeva M.I."/>
            <person name="Elcheninov A.G."/>
            <person name="Klyukina A."/>
            <person name="Kublanov I.V."/>
            <person name="Frolov E.N."/>
            <person name="Podosokorskaya O.A."/>
        </authorList>
    </citation>
    <scope>NUCLEOTIDE SEQUENCE [LARGE SCALE GENOMIC DNA]</scope>
    <source>
        <strain evidence="2 3">4137-cl</strain>
    </source>
</reference>
<evidence type="ECO:0000313" key="3">
    <source>
        <dbReference type="Proteomes" id="UP001254848"/>
    </source>
</evidence>
<accession>A0ABU3NY83</accession>
<protein>
    <submittedName>
        <fullName evidence="2">DUF1850 domain-containing protein</fullName>
    </submittedName>
</protein>
<dbReference type="InterPro" id="IPR015001">
    <property type="entry name" value="DUF1850"/>
</dbReference>
<keyword evidence="1" id="KW-0812">Transmembrane</keyword>
<evidence type="ECO:0000256" key="1">
    <source>
        <dbReference type="SAM" id="Phobius"/>
    </source>
</evidence>
<gene>
    <name evidence="2" type="ORF">Q4T40_10950</name>
</gene>
<keyword evidence="1" id="KW-0472">Membrane</keyword>
<keyword evidence="1" id="KW-1133">Transmembrane helix</keyword>
<evidence type="ECO:0000313" key="2">
    <source>
        <dbReference type="EMBL" id="MDT8901763.1"/>
    </source>
</evidence>
<comment type="caution">
    <text evidence="2">The sequence shown here is derived from an EMBL/GenBank/DDBJ whole genome shotgun (WGS) entry which is preliminary data.</text>
</comment>
<organism evidence="2 3">
    <name type="scientific">Anaeroselena agilis</name>
    <dbReference type="NCBI Taxonomy" id="3063788"/>
    <lineage>
        <taxon>Bacteria</taxon>
        <taxon>Bacillati</taxon>
        <taxon>Bacillota</taxon>
        <taxon>Negativicutes</taxon>
        <taxon>Acetonemataceae</taxon>
        <taxon>Anaeroselena</taxon>
    </lineage>
</organism>
<sequence>MFERMKGRLAGIRTTTLLGVSCLVAGLIVGGLFLATRLCMFIETDQGKTETILVSKGDTFSLKYTHSVQKTPVAENFVIAAADELILESTVYQTYGVGLPFLPGEGKFIRQGNDFIITGMNRRFDKVSVHAGPIAGLVLEVHNRVVPLYAFHKGGAFVTIRVKPYYYRWLRND</sequence>
<feature type="transmembrane region" description="Helical" evidence="1">
    <location>
        <begin position="12"/>
        <end position="35"/>
    </location>
</feature>
<name>A0ABU3NY83_9FIRM</name>
<keyword evidence="3" id="KW-1185">Reference proteome</keyword>
<dbReference type="RefSeq" id="WP_413780265.1">
    <property type="nucleotide sequence ID" value="NZ_JAUOZS010000001.1"/>
</dbReference>
<proteinExistence type="predicted"/>
<dbReference type="Pfam" id="PF08905">
    <property type="entry name" value="DUF1850"/>
    <property type="match status" value="1"/>
</dbReference>
<dbReference type="EMBL" id="JAUOZS010000001">
    <property type="protein sequence ID" value="MDT8901763.1"/>
    <property type="molecule type" value="Genomic_DNA"/>
</dbReference>